<reference evidence="1" key="1">
    <citation type="submission" date="2020-07" db="EMBL/GenBank/DDBJ databases">
        <authorList>
            <person name="Lin J."/>
        </authorList>
    </citation>
    <scope>NUCLEOTIDE SEQUENCE</scope>
</reference>
<sequence length="111" mass="12254">MPGSMEEAYYARTRSSTGVLSFKVGDGCIVDFWSHQWCGDSSLQETFPQVYAVSASKNLKIAQCRGTMVGIGRGNQGTSICLGMAYALAFQTSLSEYPLFDWSRDQTVFRV</sequence>
<gene>
    <name evidence="1" type="ORF">CB5_LOCUS4120</name>
</gene>
<dbReference type="AlphaFoldDB" id="A0A6V7NQK6"/>
<proteinExistence type="predicted"/>
<protein>
    <submittedName>
        <fullName evidence="1">Uncharacterized protein</fullName>
    </submittedName>
</protein>
<name>A0A6V7NQK6_ANACO</name>
<accession>A0A6V7NQK6</accession>
<evidence type="ECO:0000313" key="1">
    <source>
        <dbReference type="EMBL" id="CAD1820909.1"/>
    </source>
</evidence>
<organism evidence="1">
    <name type="scientific">Ananas comosus var. bracteatus</name>
    <name type="common">red pineapple</name>
    <dbReference type="NCBI Taxonomy" id="296719"/>
    <lineage>
        <taxon>Eukaryota</taxon>
        <taxon>Viridiplantae</taxon>
        <taxon>Streptophyta</taxon>
        <taxon>Embryophyta</taxon>
        <taxon>Tracheophyta</taxon>
        <taxon>Spermatophyta</taxon>
        <taxon>Magnoliopsida</taxon>
        <taxon>Liliopsida</taxon>
        <taxon>Poales</taxon>
        <taxon>Bromeliaceae</taxon>
        <taxon>Bromelioideae</taxon>
        <taxon>Ananas</taxon>
    </lineage>
</organism>
<dbReference type="EMBL" id="LR862141">
    <property type="protein sequence ID" value="CAD1820909.1"/>
    <property type="molecule type" value="Genomic_DNA"/>
</dbReference>